<protein>
    <submittedName>
        <fullName evidence="12">Multidrug efflux SMR transporter</fullName>
    </submittedName>
</protein>
<dbReference type="Proteomes" id="UP000305109">
    <property type="component" value="Unassembled WGS sequence"/>
</dbReference>
<evidence type="ECO:0000256" key="1">
    <source>
        <dbReference type="ARBA" id="ARBA00004651"/>
    </source>
</evidence>
<keyword evidence="3" id="KW-0813">Transport</keyword>
<comment type="subcellular location">
    <subcellularLocation>
        <location evidence="1 9">Cell membrane</location>
        <topology evidence="1 9">Multi-pass membrane protein</topology>
    </subcellularLocation>
</comment>
<feature type="transmembrane region" description="Helical" evidence="11">
    <location>
        <begin position="54"/>
        <end position="75"/>
    </location>
</feature>
<feature type="transmembrane region" description="Helical" evidence="11">
    <location>
        <begin position="81"/>
        <end position="100"/>
    </location>
</feature>
<keyword evidence="7 11" id="KW-0472">Membrane</keyword>
<keyword evidence="6 11" id="KW-1133">Transmembrane helix</keyword>
<keyword evidence="5 9" id="KW-0812">Transmembrane</keyword>
<gene>
    <name evidence="12" type="ORF">FCG67_24060</name>
</gene>
<comment type="caution">
    <text evidence="12">The sequence shown here is derived from an EMBL/GenBank/DDBJ whole genome shotgun (WGS) entry which is preliminary data.</text>
</comment>
<name>A0ABY2RGA7_9NOCA</name>
<dbReference type="PANTHER" id="PTHR30561">
    <property type="entry name" value="SMR FAMILY PROTON-DEPENDENT DRUG EFFLUX TRANSPORTER SUGE"/>
    <property type="match status" value="1"/>
</dbReference>
<dbReference type="InterPro" id="IPR045324">
    <property type="entry name" value="Small_multidrug_res"/>
</dbReference>
<reference evidence="12 13" key="1">
    <citation type="submission" date="2019-04" db="EMBL/GenBank/DDBJ databases">
        <title>Rhodococcus oryzae sp. nov., a novel actinomycete isolated from rhizosphere soil of rice (Oryza sativa L.).</title>
        <authorList>
            <person name="Li C."/>
        </authorList>
    </citation>
    <scope>NUCLEOTIDE SEQUENCE [LARGE SCALE GENOMIC DNA]</scope>
    <source>
        <strain evidence="12 13">NEAU-CX67</strain>
    </source>
</reference>
<keyword evidence="8" id="KW-0046">Antibiotic resistance</keyword>
<evidence type="ECO:0000256" key="8">
    <source>
        <dbReference type="ARBA" id="ARBA00023251"/>
    </source>
</evidence>
<feature type="region of interest" description="Disordered" evidence="10">
    <location>
        <begin position="104"/>
        <end position="128"/>
    </location>
</feature>
<evidence type="ECO:0000256" key="7">
    <source>
        <dbReference type="ARBA" id="ARBA00023136"/>
    </source>
</evidence>
<dbReference type="Gene3D" id="1.10.3730.20">
    <property type="match status" value="1"/>
</dbReference>
<evidence type="ECO:0000256" key="5">
    <source>
        <dbReference type="ARBA" id="ARBA00022692"/>
    </source>
</evidence>
<comment type="similarity">
    <text evidence="2">Belongs to the drug/metabolite transporter (DMT) superfamily. Small multidrug resistance (SMR) (TC 2.A.7.1) family. Mmr subfamily.</text>
</comment>
<organism evidence="12 13">
    <name type="scientific">Rhodococcus oryzae</name>
    <dbReference type="NCBI Taxonomy" id="2571143"/>
    <lineage>
        <taxon>Bacteria</taxon>
        <taxon>Bacillati</taxon>
        <taxon>Actinomycetota</taxon>
        <taxon>Actinomycetes</taxon>
        <taxon>Mycobacteriales</taxon>
        <taxon>Nocardiaceae</taxon>
        <taxon>Rhodococcus</taxon>
    </lineage>
</organism>
<keyword evidence="4" id="KW-1003">Cell membrane</keyword>
<keyword evidence="13" id="KW-1185">Reference proteome</keyword>
<evidence type="ECO:0000256" key="6">
    <source>
        <dbReference type="ARBA" id="ARBA00022989"/>
    </source>
</evidence>
<dbReference type="SUPFAM" id="SSF103481">
    <property type="entry name" value="Multidrug resistance efflux transporter EmrE"/>
    <property type="match status" value="1"/>
</dbReference>
<dbReference type="EMBL" id="SUMD01000017">
    <property type="protein sequence ID" value="TJZ73669.1"/>
    <property type="molecule type" value="Genomic_DNA"/>
</dbReference>
<evidence type="ECO:0000256" key="2">
    <source>
        <dbReference type="ARBA" id="ARBA00007822"/>
    </source>
</evidence>
<evidence type="ECO:0000256" key="3">
    <source>
        <dbReference type="ARBA" id="ARBA00022448"/>
    </source>
</evidence>
<evidence type="ECO:0000256" key="11">
    <source>
        <dbReference type="SAM" id="Phobius"/>
    </source>
</evidence>
<evidence type="ECO:0000256" key="10">
    <source>
        <dbReference type="SAM" id="MobiDB-lite"/>
    </source>
</evidence>
<evidence type="ECO:0000313" key="13">
    <source>
        <dbReference type="Proteomes" id="UP000305109"/>
    </source>
</evidence>
<dbReference type="PANTHER" id="PTHR30561:SF1">
    <property type="entry name" value="MULTIDRUG TRANSPORTER EMRE"/>
    <property type="match status" value="1"/>
</dbReference>
<feature type="transmembrane region" description="Helical" evidence="11">
    <location>
        <begin position="28"/>
        <end position="47"/>
    </location>
</feature>
<evidence type="ECO:0000256" key="9">
    <source>
        <dbReference type="RuleBase" id="RU003942"/>
    </source>
</evidence>
<dbReference type="InterPro" id="IPR037185">
    <property type="entry name" value="EmrE-like"/>
</dbReference>
<accession>A0ABY2RGA7</accession>
<dbReference type="InterPro" id="IPR000390">
    <property type="entry name" value="Small_drug/metabolite_transptr"/>
</dbReference>
<dbReference type="Pfam" id="PF00893">
    <property type="entry name" value="Multi_Drug_Res"/>
    <property type="match status" value="1"/>
</dbReference>
<sequence length="128" mass="12378">MLAGAIACEIVATLSLKAADGFSRPLPSIVVVIGYAASFTLLGFALARGLNVGVGYAIWSGVGTTVVAILGVLIFRDTLSATAIGGIVLIVAGVVLLNIGHGGNPEESASPGGASVGAPVGAAPHGDA</sequence>
<evidence type="ECO:0000256" key="4">
    <source>
        <dbReference type="ARBA" id="ARBA00022475"/>
    </source>
</evidence>
<feature type="compositionally biased region" description="Low complexity" evidence="10">
    <location>
        <begin position="108"/>
        <end position="128"/>
    </location>
</feature>
<proteinExistence type="inferred from homology"/>
<evidence type="ECO:0000313" key="12">
    <source>
        <dbReference type="EMBL" id="TJZ73669.1"/>
    </source>
</evidence>